<dbReference type="RefSeq" id="XP_007778955.1">
    <property type="nucleotide sequence ID" value="XM_007780765.1"/>
</dbReference>
<dbReference type="Proteomes" id="UP000016924">
    <property type="component" value="Unassembled WGS sequence"/>
</dbReference>
<dbReference type="GO" id="GO:0006614">
    <property type="term" value="P:SRP-dependent cotranslational protein targeting to membrane"/>
    <property type="evidence" value="ECO:0007669"/>
    <property type="project" value="InterPro"/>
</dbReference>
<keyword evidence="6 10" id="KW-0733">Signal recognition particle</keyword>
<keyword evidence="8 10" id="KW-0687">Ribonucleoprotein</keyword>
<evidence type="ECO:0000313" key="12">
    <source>
        <dbReference type="EMBL" id="EON63638.1"/>
    </source>
</evidence>
<dbReference type="GeneID" id="19900177"/>
<dbReference type="InterPro" id="IPR034652">
    <property type="entry name" value="SRP68-RBD"/>
</dbReference>
<evidence type="ECO:0000256" key="4">
    <source>
        <dbReference type="ARBA" id="ARBA00022490"/>
    </source>
</evidence>
<dbReference type="OMA" id="NYDLISW"/>
<dbReference type="STRING" id="1168221.R7YP70"/>
<keyword evidence="4 10" id="KW-0963">Cytoplasm</keyword>
<dbReference type="PANTHER" id="PTHR12860:SF0">
    <property type="entry name" value="SIGNAL RECOGNITION PARTICLE SUBUNIT SRP68"/>
    <property type="match status" value="1"/>
</dbReference>
<reference evidence="13" key="1">
    <citation type="submission" date="2012-06" db="EMBL/GenBank/DDBJ databases">
        <title>The genome sequence of Coniosporium apollinis CBS 100218.</title>
        <authorList>
            <consortium name="The Broad Institute Genome Sequencing Platform"/>
            <person name="Cuomo C."/>
            <person name="Gorbushina A."/>
            <person name="Noack S."/>
            <person name="Walker B."/>
            <person name="Young S.K."/>
            <person name="Zeng Q."/>
            <person name="Gargeya S."/>
            <person name="Fitzgerald M."/>
            <person name="Haas B."/>
            <person name="Abouelleil A."/>
            <person name="Alvarado L."/>
            <person name="Arachchi H.M."/>
            <person name="Berlin A.M."/>
            <person name="Chapman S.B."/>
            <person name="Goldberg J."/>
            <person name="Griggs A."/>
            <person name="Gujja S."/>
            <person name="Hansen M."/>
            <person name="Howarth C."/>
            <person name="Imamovic A."/>
            <person name="Larimer J."/>
            <person name="McCowan C."/>
            <person name="Montmayeur A."/>
            <person name="Murphy C."/>
            <person name="Neiman D."/>
            <person name="Pearson M."/>
            <person name="Priest M."/>
            <person name="Roberts A."/>
            <person name="Saif S."/>
            <person name="Shea T."/>
            <person name="Sisk P."/>
            <person name="Sykes S."/>
            <person name="Wortman J."/>
            <person name="Nusbaum C."/>
            <person name="Birren B."/>
        </authorList>
    </citation>
    <scope>NUCLEOTIDE SEQUENCE [LARGE SCALE GENOMIC DNA]</scope>
    <source>
        <strain evidence="13">CBS 100218</strain>
    </source>
</reference>
<feature type="compositionally biased region" description="Basic and acidic residues" evidence="11">
    <location>
        <begin position="394"/>
        <end position="404"/>
    </location>
</feature>
<evidence type="ECO:0000256" key="3">
    <source>
        <dbReference type="ARBA" id="ARBA00009352"/>
    </source>
</evidence>
<evidence type="ECO:0000256" key="6">
    <source>
        <dbReference type="ARBA" id="ARBA00023135"/>
    </source>
</evidence>
<dbReference type="GO" id="GO:0005786">
    <property type="term" value="C:signal recognition particle, endoplasmic reticulum targeting"/>
    <property type="evidence" value="ECO:0007669"/>
    <property type="project" value="UniProtKB-KW"/>
</dbReference>
<proteinExistence type="inferred from homology"/>
<dbReference type="GO" id="GO:0005047">
    <property type="term" value="F:signal recognition particle binding"/>
    <property type="evidence" value="ECO:0007669"/>
    <property type="project" value="InterPro"/>
</dbReference>
<dbReference type="eggNOG" id="KOG2460">
    <property type="taxonomic scope" value="Eukaryota"/>
</dbReference>
<dbReference type="Pfam" id="PF16969">
    <property type="entry name" value="SRP68"/>
    <property type="match status" value="1"/>
</dbReference>
<evidence type="ECO:0000256" key="10">
    <source>
        <dbReference type="PIRNR" id="PIRNR038995"/>
    </source>
</evidence>
<dbReference type="Gene3D" id="1.10.3450.40">
    <property type="entry name" value="Signal recognition particle, SRP68 subunit, RNA-binding domain"/>
    <property type="match status" value="1"/>
</dbReference>
<evidence type="ECO:0000256" key="8">
    <source>
        <dbReference type="ARBA" id="ARBA00023274"/>
    </source>
</evidence>
<dbReference type="InterPro" id="IPR026258">
    <property type="entry name" value="SRP68"/>
</dbReference>
<dbReference type="PIRSF" id="PIRSF038995">
    <property type="entry name" value="SRP68"/>
    <property type="match status" value="1"/>
</dbReference>
<name>R7YP70_CONA1</name>
<evidence type="ECO:0000256" key="7">
    <source>
        <dbReference type="ARBA" id="ARBA00023242"/>
    </source>
</evidence>
<dbReference type="GO" id="GO:0005730">
    <property type="term" value="C:nucleolus"/>
    <property type="evidence" value="ECO:0007669"/>
    <property type="project" value="UniProtKB-SubCell"/>
</dbReference>
<dbReference type="InterPro" id="IPR038253">
    <property type="entry name" value="SRP68_N_sf"/>
</dbReference>
<comment type="similarity">
    <text evidence="3 10">Belongs to the SRP68 family.</text>
</comment>
<protein>
    <recommendedName>
        <fullName evidence="9 10">Signal recognition particle subunit SRP68</fullName>
        <shortName evidence="10">SRP68</shortName>
    </recommendedName>
</protein>
<organism evidence="12 13">
    <name type="scientific">Coniosporium apollinis (strain CBS 100218)</name>
    <name type="common">Rock-inhabiting black yeast</name>
    <dbReference type="NCBI Taxonomy" id="1168221"/>
    <lineage>
        <taxon>Eukaryota</taxon>
        <taxon>Fungi</taxon>
        <taxon>Dikarya</taxon>
        <taxon>Ascomycota</taxon>
        <taxon>Pezizomycotina</taxon>
        <taxon>Dothideomycetes</taxon>
        <taxon>Dothideomycetes incertae sedis</taxon>
        <taxon>Coniosporium</taxon>
    </lineage>
</organism>
<sequence length="632" mass="69178">MDITQFVVSHRDAALLVGDYSTYRTQLSRRLPAIRRRLGRTTPKNAKYAPKAPITAEDIGRDHEFIHLLLLTAERAWAHAMHMKSSHSEDNAKGGITGSTRTHIISRLNKAAKCAKELASLLADQNTTGATDTDVLEAQAYAYSMAGAEEFERQSEGNAQKRNWELCLRDFAAARVIYNALLRATEKDLFKEILASTIDPSIRYAAYQSKLPRTTAVSTVAKQYFPRDNSDLVAAVEKLDADALNDEAAASASQKPGAEKVPNTITWRSRTANIVDASIGQALFSVSTAEARLSDFLASAGPDTPSKDKAAAYDSVMIASQDVTDATRRAIEELEREGVPEGDPRMQDLRVTSLAVNYALISWRIGRNRVLIGPDDGLALAGEKRKPPKRPRKDGKEWVEKEEGTGRKLARLRERVVLYDATLQSLDSIKELRGAVRDSAFIAELDAKRAYFQALKCLNIGYSHALLSAPKNALALFVRAQDLAAQASTAASETPASPSGPPNLDIAPSFVEALSTHLEALISQYRGLVALHNLSTPTAATTTTASAPLVERLNEYPAHGVDLANLVTYPPRLRPVLVKPLFFDVAWNYVEYPGRAKGEVVENGVEGGNGAEKEEERVEEKPVRRGWFGFGR</sequence>
<evidence type="ECO:0000256" key="9">
    <source>
        <dbReference type="ARBA" id="ARBA00029498"/>
    </source>
</evidence>
<gene>
    <name evidence="12" type="ORF">W97_02866</name>
</gene>
<dbReference type="EMBL" id="JH767564">
    <property type="protein sequence ID" value="EON63638.1"/>
    <property type="molecule type" value="Genomic_DNA"/>
</dbReference>
<keyword evidence="13" id="KW-1185">Reference proteome</keyword>
<evidence type="ECO:0000256" key="11">
    <source>
        <dbReference type="SAM" id="MobiDB-lite"/>
    </source>
</evidence>
<evidence type="ECO:0000256" key="1">
    <source>
        <dbReference type="ARBA" id="ARBA00004496"/>
    </source>
</evidence>
<feature type="region of interest" description="Disordered" evidence="11">
    <location>
        <begin position="382"/>
        <end position="404"/>
    </location>
</feature>
<evidence type="ECO:0000256" key="5">
    <source>
        <dbReference type="ARBA" id="ARBA00022884"/>
    </source>
</evidence>
<dbReference type="GO" id="GO:0030942">
    <property type="term" value="F:endoplasmic reticulum signal peptide binding"/>
    <property type="evidence" value="ECO:0007669"/>
    <property type="project" value="InterPro"/>
</dbReference>
<dbReference type="PANTHER" id="PTHR12860">
    <property type="entry name" value="SIGNAL RECOGNITION PARTICLE 68 KDA PROTEIN"/>
    <property type="match status" value="1"/>
</dbReference>
<keyword evidence="7" id="KW-0539">Nucleus</keyword>
<comment type="function">
    <text evidence="10">Component of the signal recognition particle (SRP) complex, a ribonucleoprotein complex that mediates the cotranslational targeting of secretory and membrane proteins to the endoplasmic reticulum (ER). The SRP complex interacts with the signal sequence in nascent secretory and membrane proteins and directs them to the membrane of the ER.</text>
</comment>
<dbReference type="GO" id="GO:0008312">
    <property type="term" value="F:7S RNA binding"/>
    <property type="evidence" value="ECO:0007669"/>
    <property type="project" value="InterPro"/>
</dbReference>
<evidence type="ECO:0000256" key="2">
    <source>
        <dbReference type="ARBA" id="ARBA00004604"/>
    </source>
</evidence>
<accession>R7YP70</accession>
<dbReference type="OrthoDB" id="10255118at2759"/>
<dbReference type="AlphaFoldDB" id="R7YP70"/>
<evidence type="ECO:0000313" key="13">
    <source>
        <dbReference type="Proteomes" id="UP000016924"/>
    </source>
</evidence>
<dbReference type="CDD" id="cd15481">
    <property type="entry name" value="SRP68-RBD"/>
    <property type="match status" value="1"/>
</dbReference>
<comment type="subcellular location">
    <subcellularLocation>
        <location evidence="1 10">Cytoplasm</location>
    </subcellularLocation>
    <subcellularLocation>
        <location evidence="2">Nucleus</location>
        <location evidence="2">Nucleolus</location>
    </subcellularLocation>
</comment>
<dbReference type="HOGENOM" id="CLU_018649_2_0_1"/>
<keyword evidence="5 10" id="KW-0694">RNA-binding</keyword>